<proteinExistence type="predicted"/>
<evidence type="ECO:0000313" key="3">
    <source>
        <dbReference type="Proteomes" id="UP000503011"/>
    </source>
</evidence>
<dbReference type="PANTHER" id="PTHR10091">
    <property type="entry name" value="ALDOSE-1-EPIMERASE"/>
    <property type="match status" value="1"/>
</dbReference>
<dbReference type="EMBL" id="AP022871">
    <property type="protein sequence ID" value="BCB86490.1"/>
    <property type="molecule type" value="Genomic_DNA"/>
</dbReference>
<dbReference type="GO" id="GO:0004034">
    <property type="term" value="F:aldose 1-epimerase activity"/>
    <property type="evidence" value="ECO:0007669"/>
    <property type="project" value="TreeGrafter"/>
</dbReference>
<feature type="region of interest" description="Disordered" evidence="1">
    <location>
        <begin position="317"/>
        <end position="381"/>
    </location>
</feature>
<dbReference type="InterPro" id="IPR037480">
    <property type="entry name" value="YihR-like"/>
</dbReference>
<dbReference type="Pfam" id="PF01263">
    <property type="entry name" value="Aldose_epim"/>
    <property type="match status" value="1"/>
</dbReference>
<evidence type="ECO:0000256" key="1">
    <source>
        <dbReference type="SAM" id="MobiDB-lite"/>
    </source>
</evidence>
<dbReference type="PANTHER" id="PTHR10091:SF0">
    <property type="entry name" value="GALACTOSE MUTAROTASE"/>
    <property type="match status" value="1"/>
</dbReference>
<sequence length="381" mass="41427">MDKPPHASAPLRSTLPQGPRNGTTPLSGAQWTIAAEGHEAVVVEVGGGLRHYRWRGVDYVDGFADDELPPGCAGQILAPWPNRIRDGKYTFRHRQLQLSLTEPLRNNAIHGLVNWQPWTLAEQAPDAVTIECAMPAQPGYPWPLHLRARWRVGAGGLRATHSVTNAGHEPCPFGFSVHPYLLLPGARADDMLLRVPARSRLLVDGRLLPIGAQKVAGTEFDFTAPRRIGATVLDTAFADLDRADDGGSTVELSTADGDRVAIWGDDTFGWWQVFSSDTLTGDRFRRSVAIEPMTCVPDAFHSGRGLIVLEPGQSWTGTWGSPRPLPERTEPWSSATSCGAGGWCATTTPTARCRPRRSSDCSRTPPARRPPASRRAGASWS</sequence>
<dbReference type="InterPro" id="IPR008183">
    <property type="entry name" value="Aldose_1/G6P_1-epimerase"/>
</dbReference>
<dbReference type="GO" id="GO:0033499">
    <property type="term" value="P:galactose catabolic process via UDP-galactose, Leloir pathway"/>
    <property type="evidence" value="ECO:0007669"/>
    <property type="project" value="TreeGrafter"/>
</dbReference>
<dbReference type="SUPFAM" id="SSF74650">
    <property type="entry name" value="Galactose mutarotase-like"/>
    <property type="match status" value="1"/>
</dbReference>
<name>A0A6F8YK78_9ACTN</name>
<reference evidence="2 3" key="1">
    <citation type="submission" date="2020-03" db="EMBL/GenBank/DDBJ databases">
        <title>Whole genome shotgun sequence of Phytohabitans suffuscus NBRC 105367.</title>
        <authorList>
            <person name="Komaki H."/>
            <person name="Tamura T."/>
        </authorList>
    </citation>
    <scope>NUCLEOTIDE SEQUENCE [LARGE SCALE GENOMIC DNA]</scope>
    <source>
        <strain evidence="2 3">NBRC 105367</strain>
    </source>
</reference>
<gene>
    <name evidence="2" type="primary">galM</name>
    <name evidence="2" type="ORF">Psuf_038030</name>
</gene>
<dbReference type="Proteomes" id="UP000503011">
    <property type="component" value="Chromosome"/>
</dbReference>
<dbReference type="Gene3D" id="2.70.98.10">
    <property type="match status" value="1"/>
</dbReference>
<organism evidence="2 3">
    <name type="scientific">Phytohabitans suffuscus</name>
    <dbReference type="NCBI Taxonomy" id="624315"/>
    <lineage>
        <taxon>Bacteria</taxon>
        <taxon>Bacillati</taxon>
        <taxon>Actinomycetota</taxon>
        <taxon>Actinomycetes</taxon>
        <taxon>Micromonosporales</taxon>
        <taxon>Micromonosporaceae</taxon>
    </lineage>
</organism>
<dbReference type="AlphaFoldDB" id="A0A6F8YK78"/>
<reference evidence="2 3" key="2">
    <citation type="submission" date="2020-03" db="EMBL/GenBank/DDBJ databases">
        <authorList>
            <person name="Ichikawa N."/>
            <person name="Kimura A."/>
            <person name="Kitahashi Y."/>
            <person name="Uohara A."/>
        </authorList>
    </citation>
    <scope>NUCLEOTIDE SEQUENCE [LARGE SCALE GENOMIC DNA]</scope>
    <source>
        <strain evidence="2 3">NBRC 105367</strain>
    </source>
</reference>
<dbReference type="GO" id="GO:0030246">
    <property type="term" value="F:carbohydrate binding"/>
    <property type="evidence" value="ECO:0007669"/>
    <property type="project" value="InterPro"/>
</dbReference>
<dbReference type="CDD" id="cd09022">
    <property type="entry name" value="Aldose_epim_Ec_YihR"/>
    <property type="match status" value="1"/>
</dbReference>
<feature type="region of interest" description="Disordered" evidence="1">
    <location>
        <begin position="1"/>
        <end position="27"/>
    </location>
</feature>
<dbReference type="KEGG" id="psuu:Psuf_038030"/>
<dbReference type="InterPro" id="IPR014718">
    <property type="entry name" value="GH-type_carb-bd"/>
</dbReference>
<accession>A0A6F8YK78</accession>
<feature type="compositionally biased region" description="Polar residues" evidence="1">
    <location>
        <begin position="14"/>
        <end position="27"/>
    </location>
</feature>
<protein>
    <submittedName>
        <fullName evidence="2">Aldose 1-epimerase</fullName>
    </submittedName>
</protein>
<evidence type="ECO:0000313" key="2">
    <source>
        <dbReference type="EMBL" id="BCB86490.1"/>
    </source>
</evidence>
<dbReference type="InterPro" id="IPR011013">
    <property type="entry name" value="Gal_mutarotase_sf_dom"/>
</dbReference>
<keyword evidence="3" id="KW-1185">Reference proteome</keyword>
<dbReference type="GO" id="GO:0006006">
    <property type="term" value="P:glucose metabolic process"/>
    <property type="evidence" value="ECO:0007669"/>
    <property type="project" value="TreeGrafter"/>
</dbReference>